<keyword evidence="3" id="KW-1185">Reference proteome</keyword>
<comment type="caution">
    <text evidence="2">The sequence shown here is derived from an EMBL/GenBank/DDBJ whole genome shotgun (WGS) entry which is preliminary data.</text>
</comment>
<feature type="transmembrane region" description="Helical" evidence="1">
    <location>
        <begin position="243"/>
        <end position="261"/>
    </location>
</feature>
<feature type="transmembrane region" description="Helical" evidence="1">
    <location>
        <begin position="7"/>
        <end position="25"/>
    </location>
</feature>
<accession>A0ABT2HAN2</accession>
<keyword evidence="1" id="KW-0812">Transmembrane</keyword>
<organism evidence="2 3">
    <name type="scientific">Herbiconiux daphne</name>
    <dbReference type="NCBI Taxonomy" id="2970914"/>
    <lineage>
        <taxon>Bacteria</taxon>
        <taxon>Bacillati</taxon>
        <taxon>Actinomycetota</taxon>
        <taxon>Actinomycetes</taxon>
        <taxon>Micrococcales</taxon>
        <taxon>Microbacteriaceae</taxon>
        <taxon>Herbiconiux</taxon>
    </lineage>
</organism>
<feature type="transmembrane region" description="Helical" evidence="1">
    <location>
        <begin position="153"/>
        <end position="171"/>
    </location>
</feature>
<protein>
    <submittedName>
        <fullName evidence="2">Uncharacterized protein</fullName>
    </submittedName>
</protein>
<feature type="transmembrane region" description="Helical" evidence="1">
    <location>
        <begin position="121"/>
        <end position="141"/>
    </location>
</feature>
<name>A0ABT2HAN2_9MICO</name>
<feature type="transmembrane region" description="Helical" evidence="1">
    <location>
        <begin position="31"/>
        <end position="52"/>
    </location>
</feature>
<feature type="non-terminal residue" evidence="2">
    <location>
        <position position="1"/>
    </location>
</feature>
<dbReference type="Proteomes" id="UP001165586">
    <property type="component" value="Unassembled WGS sequence"/>
</dbReference>
<feature type="transmembrane region" description="Helical" evidence="1">
    <location>
        <begin position="94"/>
        <end position="114"/>
    </location>
</feature>
<evidence type="ECO:0000313" key="2">
    <source>
        <dbReference type="EMBL" id="MCS5736958.1"/>
    </source>
</evidence>
<reference evidence="2" key="1">
    <citation type="submission" date="2022-08" db="EMBL/GenBank/DDBJ databases">
        <authorList>
            <person name="Deng Y."/>
            <person name="Han X.-F."/>
            <person name="Zhang Y.-Q."/>
        </authorList>
    </citation>
    <scope>NUCLEOTIDE SEQUENCE</scope>
    <source>
        <strain evidence="2">CPCC 203386</strain>
    </source>
</reference>
<feature type="non-terminal residue" evidence="2">
    <location>
        <position position="262"/>
    </location>
</feature>
<keyword evidence="1" id="KW-0472">Membrane</keyword>
<evidence type="ECO:0000313" key="3">
    <source>
        <dbReference type="Proteomes" id="UP001165586"/>
    </source>
</evidence>
<feature type="transmembrane region" description="Helical" evidence="1">
    <location>
        <begin position="183"/>
        <end position="202"/>
    </location>
</feature>
<keyword evidence="1" id="KW-1133">Transmembrane helix</keyword>
<sequence>RAKALKDLAVSIGIIAASIAALSFIEPSKLGMAVAAIAMAAGVLMGAFAIFSKINVKSLDTAKIIVAANGMSIAMGFMALAVKHLDGMDPTSALVAVGSLATLTTVLGGVMIAMSKWGGDAPVSAGAMLVVAGAVNVMAMAVKKIGDMNPASVAIGLGAMVTIMGSMVVMIKAMQGGDKVTTASAFTVGAIAVSMGKMAGAIQKLGSMDWQTLLQGMGALSALMGGVIIVSKSLSNVKGAAGAAVMLSMAAAMNALNIPIVA</sequence>
<feature type="transmembrane region" description="Helical" evidence="1">
    <location>
        <begin position="214"/>
        <end position="231"/>
    </location>
</feature>
<proteinExistence type="predicted"/>
<evidence type="ECO:0000256" key="1">
    <source>
        <dbReference type="SAM" id="Phobius"/>
    </source>
</evidence>
<feature type="transmembrane region" description="Helical" evidence="1">
    <location>
        <begin position="64"/>
        <end position="82"/>
    </location>
</feature>
<gene>
    <name evidence="2" type="ORF">N1032_24845</name>
</gene>
<dbReference type="RefSeq" id="WP_259543206.1">
    <property type="nucleotide sequence ID" value="NZ_JANLCJ010000304.1"/>
</dbReference>
<dbReference type="EMBL" id="JANLCJ010000304">
    <property type="protein sequence ID" value="MCS5736958.1"/>
    <property type="molecule type" value="Genomic_DNA"/>
</dbReference>